<evidence type="ECO:0000256" key="4">
    <source>
        <dbReference type="ARBA" id="ARBA00005225"/>
    </source>
</evidence>
<protein>
    <recommendedName>
        <fullName evidence="15 16">Type III pantothenate kinase</fullName>
        <ecNumber evidence="6 16">2.7.1.33</ecNumber>
    </recommendedName>
    <alternativeName>
        <fullName evidence="16">PanK-III</fullName>
    </alternativeName>
    <alternativeName>
        <fullName evidence="16">Pantothenic acid kinase</fullName>
    </alternativeName>
</protein>
<feature type="binding site" evidence="16">
    <location>
        <begin position="6"/>
        <end position="13"/>
    </location>
    <ligand>
        <name>ATP</name>
        <dbReference type="ChEBI" id="CHEBI:30616"/>
    </ligand>
</feature>
<keyword evidence="8 16" id="KW-0808">Transferase</keyword>
<keyword evidence="10 16" id="KW-0418">Kinase</keyword>
<dbReference type="STRING" id="226505.SAMN05444394_2748"/>
<feature type="binding site" evidence="16">
    <location>
        <position position="186"/>
    </location>
    <ligand>
        <name>substrate</name>
    </ligand>
</feature>
<dbReference type="HAMAP" id="MF_01274">
    <property type="entry name" value="Pantothen_kinase_3"/>
    <property type="match status" value="1"/>
</dbReference>
<dbReference type="GO" id="GO:0005737">
    <property type="term" value="C:cytoplasm"/>
    <property type="evidence" value="ECO:0007669"/>
    <property type="project" value="UniProtKB-SubCell"/>
</dbReference>
<keyword evidence="13 16" id="KW-0173">Coenzyme A biosynthesis</keyword>
<proteinExistence type="inferred from homology"/>
<dbReference type="Pfam" id="PF03309">
    <property type="entry name" value="Pan_kinase"/>
    <property type="match status" value="1"/>
</dbReference>
<dbReference type="NCBIfam" id="NF009855">
    <property type="entry name" value="PRK13321.1"/>
    <property type="match status" value="1"/>
</dbReference>
<feature type="binding site" evidence="16">
    <location>
        <position position="134"/>
    </location>
    <ligand>
        <name>ATP</name>
        <dbReference type="ChEBI" id="CHEBI:30616"/>
    </ligand>
</feature>
<evidence type="ECO:0000256" key="2">
    <source>
        <dbReference type="ARBA" id="ARBA00001958"/>
    </source>
</evidence>
<dbReference type="PANTHER" id="PTHR34265:SF1">
    <property type="entry name" value="TYPE III PANTOTHENATE KINASE"/>
    <property type="match status" value="1"/>
</dbReference>
<dbReference type="SUPFAM" id="SSF53067">
    <property type="entry name" value="Actin-like ATPase domain"/>
    <property type="match status" value="2"/>
</dbReference>
<name>A0A1N6FV42_9BACT</name>
<dbReference type="EMBL" id="FSRC01000002">
    <property type="protein sequence ID" value="SIN99087.1"/>
    <property type="molecule type" value="Genomic_DNA"/>
</dbReference>
<evidence type="ECO:0000256" key="1">
    <source>
        <dbReference type="ARBA" id="ARBA00001206"/>
    </source>
</evidence>
<evidence type="ECO:0000256" key="16">
    <source>
        <dbReference type="HAMAP-Rule" id="MF_01274"/>
    </source>
</evidence>
<keyword evidence="11 16" id="KW-0067">ATP-binding</keyword>
<reference evidence="18" key="1">
    <citation type="submission" date="2016-11" db="EMBL/GenBank/DDBJ databases">
        <authorList>
            <person name="Varghese N."/>
            <person name="Submissions S."/>
        </authorList>
    </citation>
    <scope>NUCLEOTIDE SEQUENCE [LARGE SCALE GENOMIC DNA]</scope>
    <source>
        <strain evidence="18">DSM 15292</strain>
    </source>
</reference>
<dbReference type="OrthoDB" id="9804707at2"/>
<comment type="subunit">
    <text evidence="5 16">Homodimer.</text>
</comment>
<comment type="similarity">
    <text evidence="14 16">Belongs to the type III pantothenate kinase family.</text>
</comment>
<feature type="binding site" evidence="16">
    <location>
        <begin position="109"/>
        <end position="112"/>
    </location>
    <ligand>
        <name>substrate</name>
    </ligand>
</feature>
<evidence type="ECO:0000256" key="15">
    <source>
        <dbReference type="ARBA" id="ARBA00040883"/>
    </source>
</evidence>
<comment type="catalytic activity">
    <reaction evidence="1 16">
        <text>(R)-pantothenate + ATP = (R)-4'-phosphopantothenate + ADP + H(+)</text>
        <dbReference type="Rhea" id="RHEA:16373"/>
        <dbReference type="ChEBI" id="CHEBI:10986"/>
        <dbReference type="ChEBI" id="CHEBI:15378"/>
        <dbReference type="ChEBI" id="CHEBI:29032"/>
        <dbReference type="ChEBI" id="CHEBI:30616"/>
        <dbReference type="ChEBI" id="CHEBI:456216"/>
        <dbReference type="EC" id="2.7.1.33"/>
    </reaction>
</comment>
<keyword evidence="16" id="KW-0479">Metal-binding</keyword>
<evidence type="ECO:0000256" key="11">
    <source>
        <dbReference type="ARBA" id="ARBA00022840"/>
    </source>
</evidence>
<evidence type="ECO:0000256" key="8">
    <source>
        <dbReference type="ARBA" id="ARBA00022679"/>
    </source>
</evidence>
<dbReference type="EC" id="2.7.1.33" evidence="6 16"/>
<evidence type="ECO:0000256" key="6">
    <source>
        <dbReference type="ARBA" id="ARBA00012102"/>
    </source>
</evidence>
<evidence type="ECO:0000256" key="14">
    <source>
        <dbReference type="ARBA" id="ARBA00038036"/>
    </source>
</evidence>
<comment type="cofactor">
    <cofactor evidence="2">
        <name>K(+)</name>
        <dbReference type="ChEBI" id="CHEBI:29103"/>
    </cofactor>
</comment>
<evidence type="ECO:0000313" key="17">
    <source>
        <dbReference type="EMBL" id="SIN99087.1"/>
    </source>
</evidence>
<feature type="binding site" evidence="16">
    <location>
        <position position="131"/>
    </location>
    <ligand>
        <name>K(+)</name>
        <dbReference type="ChEBI" id="CHEBI:29103"/>
    </ligand>
</feature>
<evidence type="ECO:0000256" key="9">
    <source>
        <dbReference type="ARBA" id="ARBA00022741"/>
    </source>
</evidence>
<evidence type="ECO:0000256" key="12">
    <source>
        <dbReference type="ARBA" id="ARBA00022958"/>
    </source>
</evidence>
<evidence type="ECO:0000256" key="13">
    <source>
        <dbReference type="ARBA" id="ARBA00022993"/>
    </source>
</evidence>
<comment type="cofactor">
    <cofactor evidence="16">
        <name>NH4(+)</name>
        <dbReference type="ChEBI" id="CHEBI:28938"/>
    </cofactor>
    <cofactor evidence="16">
        <name>K(+)</name>
        <dbReference type="ChEBI" id="CHEBI:29103"/>
    </cofactor>
    <text evidence="16">A monovalent cation. Ammonium or potassium.</text>
</comment>
<dbReference type="GO" id="GO:0005524">
    <property type="term" value="F:ATP binding"/>
    <property type="evidence" value="ECO:0007669"/>
    <property type="project" value="UniProtKB-UniRule"/>
</dbReference>
<dbReference type="GO" id="GO:0046872">
    <property type="term" value="F:metal ion binding"/>
    <property type="evidence" value="ECO:0007669"/>
    <property type="project" value="UniProtKB-KW"/>
</dbReference>
<comment type="caution">
    <text evidence="16">Lacks conserved residue(s) required for the propagation of feature annotation.</text>
</comment>
<keyword evidence="18" id="KW-1185">Reference proteome</keyword>
<comment type="pathway">
    <text evidence="4 16">Cofactor biosynthesis; coenzyme A biosynthesis; CoA from (R)-pantothenate: step 1/5.</text>
</comment>
<dbReference type="UniPathway" id="UPA00241">
    <property type="reaction ID" value="UER00352"/>
</dbReference>
<evidence type="ECO:0000256" key="5">
    <source>
        <dbReference type="ARBA" id="ARBA00011738"/>
    </source>
</evidence>
<dbReference type="PANTHER" id="PTHR34265">
    <property type="entry name" value="TYPE III PANTOTHENATE KINASE"/>
    <property type="match status" value="1"/>
</dbReference>
<evidence type="ECO:0000256" key="10">
    <source>
        <dbReference type="ARBA" id="ARBA00022777"/>
    </source>
</evidence>
<evidence type="ECO:0000256" key="3">
    <source>
        <dbReference type="ARBA" id="ARBA00004496"/>
    </source>
</evidence>
<evidence type="ECO:0000256" key="7">
    <source>
        <dbReference type="ARBA" id="ARBA00022490"/>
    </source>
</evidence>
<accession>A0A1N6FV42</accession>
<dbReference type="CDD" id="cd24015">
    <property type="entry name" value="ASKHA_NBD_PanK-III"/>
    <property type="match status" value="1"/>
</dbReference>
<dbReference type="InterPro" id="IPR004619">
    <property type="entry name" value="Type_III_PanK"/>
</dbReference>
<keyword evidence="9 16" id="KW-0547">Nucleotide-binding</keyword>
<evidence type="ECO:0000313" key="18">
    <source>
        <dbReference type="Proteomes" id="UP000185221"/>
    </source>
</evidence>
<sequence>MFLAIDAGNSNVVFALYHEKDKKWTNHFRIETKGPKLHSQLSKKVPLYFLEHGISPTSISEIGFSSVVPEINNSIIEFCQNYFGTNPYVISPKSYPKLPVKSLRPTEIGSDLMCNVMAAYSKYQKSVIIVDFGTALTFTVVDQTGKIKGINIVPGLRTAINSLFNNTAKLPAVELKMPESALGQSTVHAIQAGILYGYTGLVKGMIETIEKETQQSYQVIATGGLSSVLTPLTEVFNEIDRNLTLEGLRLITKANS</sequence>
<comment type="subcellular location">
    <subcellularLocation>
        <location evidence="3 16">Cytoplasm</location>
    </subcellularLocation>
</comment>
<dbReference type="GO" id="GO:0015937">
    <property type="term" value="P:coenzyme A biosynthetic process"/>
    <property type="evidence" value="ECO:0007669"/>
    <property type="project" value="UniProtKB-UniRule"/>
</dbReference>
<dbReference type="RefSeq" id="WP_074225555.1">
    <property type="nucleotide sequence ID" value="NZ_FSRC01000002.1"/>
</dbReference>
<dbReference type="AlphaFoldDB" id="A0A1N6FV42"/>
<keyword evidence="12 16" id="KW-0630">Potassium</keyword>
<dbReference type="GO" id="GO:0004594">
    <property type="term" value="F:pantothenate kinase activity"/>
    <property type="evidence" value="ECO:0007669"/>
    <property type="project" value="UniProtKB-UniRule"/>
</dbReference>
<dbReference type="InterPro" id="IPR043129">
    <property type="entry name" value="ATPase_NBD"/>
</dbReference>
<comment type="function">
    <text evidence="16">Catalyzes the phosphorylation of pantothenate (Pan), the first step in CoA biosynthesis.</text>
</comment>
<dbReference type="Proteomes" id="UP000185221">
    <property type="component" value="Unassembled WGS sequence"/>
</dbReference>
<organism evidence="17 18">
    <name type="scientific">Algoriphagus halophilus</name>
    <dbReference type="NCBI Taxonomy" id="226505"/>
    <lineage>
        <taxon>Bacteria</taxon>
        <taxon>Pseudomonadati</taxon>
        <taxon>Bacteroidota</taxon>
        <taxon>Cytophagia</taxon>
        <taxon>Cytophagales</taxon>
        <taxon>Cyclobacteriaceae</taxon>
        <taxon>Algoriphagus</taxon>
    </lineage>
</organism>
<keyword evidence="7 16" id="KW-0963">Cytoplasm</keyword>
<feature type="active site" description="Proton acceptor" evidence="16">
    <location>
        <position position="111"/>
    </location>
</feature>
<gene>
    <name evidence="16" type="primary">coaX</name>
    <name evidence="17" type="ORF">SAMN05444394_2748</name>
</gene>
<dbReference type="NCBIfam" id="TIGR00671">
    <property type="entry name" value="baf"/>
    <property type="match status" value="1"/>
</dbReference>
<dbReference type="Gene3D" id="3.30.420.40">
    <property type="match status" value="2"/>
</dbReference>